<keyword evidence="2" id="KW-1185">Reference proteome</keyword>
<dbReference type="Proteomes" id="UP000770661">
    <property type="component" value="Unassembled WGS sequence"/>
</dbReference>
<organism evidence="1 2">
    <name type="scientific">Chionoecetes opilio</name>
    <name type="common">Atlantic snow crab</name>
    <name type="synonym">Cancer opilio</name>
    <dbReference type="NCBI Taxonomy" id="41210"/>
    <lineage>
        <taxon>Eukaryota</taxon>
        <taxon>Metazoa</taxon>
        <taxon>Ecdysozoa</taxon>
        <taxon>Arthropoda</taxon>
        <taxon>Crustacea</taxon>
        <taxon>Multicrustacea</taxon>
        <taxon>Malacostraca</taxon>
        <taxon>Eumalacostraca</taxon>
        <taxon>Eucarida</taxon>
        <taxon>Decapoda</taxon>
        <taxon>Pleocyemata</taxon>
        <taxon>Brachyura</taxon>
        <taxon>Eubrachyura</taxon>
        <taxon>Majoidea</taxon>
        <taxon>Majidae</taxon>
        <taxon>Chionoecetes</taxon>
    </lineage>
</organism>
<comment type="caution">
    <text evidence="1">The sequence shown here is derived from an EMBL/GenBank/DDBJ whole genome shotgun (WGS) entry which is preliminary data.</text>
</comment>
<protein>
    <submittedName>
        <fullName evidence="1">Uncharacterized protein</fullName>
    </submittedName>
</protein>
<accession>A0A8J4XVZ5</accession>
<dbReference type="PANTHER" id="PTHR36693:SF1">
    <property type="entry name" value="GH02722P"/>
    <property type="match status" value="1"/>
</dbReference>
<name>A0A8J4XVZ5_CHIOP</name>
<dbReference type="AlphaFoldDB" id="A0A8J4XVZ5"/>
<dbReference type="InterPro" id="IPR032072">
    <property type="entry name" value="DUF4807"/>
</dbReference>
<gene>
    <name evidence="1" type="ORF">GWK47_012650</name>
</gene>
<dbReference type="Pfam" id="PF16065">
    <property type="entry name" value="DUF4807"/>
    <property type="match status" value="1"/>
</dbReference>
<sequence length="313" mass="36024">MMDEMVMVVVAASTDRDTFWNIVSFNKTEVISHRHTASSAQQVTCPMKAVDERNAIDQANGYVNAKTKDYVKERCEMDSSIKECSCGQECLINGVVNHNKTGKPKLKKAFHIETEGLFFAAYIRELQKSLIYRLTVLQHWTYICQRKHLKTRSTDNIVSVTIQVKVQDTLPHVLDYVWGARICRCVQERQHLDTMMSWLSTLGGACSALGDQMAGFAERAWAISVQQMEICLRLGDPNMVSRCRLYAAISLIQQCKFKVAARLIKREYLWVHTFPPEVRDTRLVNMCHGIWTKLRHERKIYCLKHSCLTTRTI</sequence>
<dbReference type="EMBL" id="JACEEZ010019986">
    <property type="protein sequence ID" value="KAG0715135.1"/>
    <property type="molecule type" value="Genomic_DNA"/>
</dbReference>
<dbReference type="PANTHER" id="PTHR36693">
    <property type="entry name" value="GH02722P"/>
    <property type="match status" value="1"/>
</dbReference>
<proteinExistence type="predicted"/>
<dbReference type="OrthoDB" id="121932at2759"/>
<evidence type="ECO:0000313" key="1">
    <source>
        <dbReference type="EMBL" id="KAG0715135.1"/>
    </source>
</evidence>
<evidence type="ECO:0000313" key="2">
    <source>
        <dbReference type="Proteomes" id="UP000770661"/>
    </source>
</evidence>
<reference evidence="1" key="1">
    <citation type="submission" date="2020-07" db="EMBL/GenBank/DDBJ databases">
        <title>The High-quality genome of the commercially important snow crab, Chionoecetes opilio.</title>
        <authorList>
            <person name="Jeong J.-H."/>
            <person name="Ryu S."/>
        </authorList>
    </citation>
    <scope>NUCLEOTIDE SEQUENCE</scope>
    <source>
        <strain evidence="1">MADBK_172401_WGS</strain>
        <tissue evidence="1">Digestive gland</tissue>
    </source>
</reference>